<evidence type="ECO:0000313" key="17">
    <source>
        <dbReference type="Proteomes" id="UP000326687"/>
    </source>
</evidence>
<dbReference type="GO" id="GO:0009279">
    <property type="term" value="C:cell outer membrane"/>
    <property type="evidence" value="ECO:0007669"/>
    <property type="project" value="UniProtKB-SubCell"/>
</dbReference>
<comment type="subcellular location">
    <subcellularLocation>
        <location evidence="1 10">Cell outer membrane</location>
        <topology evidence="1 10">Multi-pass membrane protein</topology>
    </subcellularLocation>
</comment>
<evidence type="ECO:0000256" key="5">
    <source>
        <dbReference type="ARBA" id="ARBA00022692"/>
    </source>
</evidence>
<name>A0A5N3S2N9_9VIBR</name>
<comment type="caution">
    <text evidence="16">The sequence shown here is derived from an EMBL/GenBank/DDBJ whole genome shotgun (WGS) entry which is preliminary data.</text>
</comment>
<evidence type="ECO:0000256" key="12">
    <source>
        <dbReference type="RuleBase" id="RU003357"/>
    </source>
</evidence>
<evidence type="ECO:0000256" key="1">
    <source>
        <dbReference type="ARBA" id="ARBA00004571"/>
    </source>
</evidence>
<dbReference type="GO" id="GO:0044718">
    <property type="term" value="P:siderophore transmembrane transport"/>
    <property type="evidence" value="ECO:0007669"/>
    <property type="project" value="TreeGrafter"/>
</dbReference>
<feature type="short sequence motif" description="TonB C-terminal box" evidence="11">
    <location>
        <begin position="660"/>
        <end position="677"/>
    </location>
</feature>
<dbReference type="InterPro" id="IPR036942">
    <property type="entry name" value="Beta-barrel_TonB_sf"/>
</dbReference>
<comment type="similarity">
    <text evidence="2 10 12">Belongs to the TonB-dependent receptor family.</text>
</comment>
<dbReference type="GO" id="GO:0015344">
    <property type="term" value="F:siderophore uptake transmembrane transporter activity"/>
    <property type="evidence" value="ECO:0007669"/>
    <property type="project" value="TreeGrafter"/>
</dbReference>
<dbReference type="EMBL" id="VXDD01000003">
    <property type="protein sequence ID" value="KAB0300889.1"/>
    <property type="molecule type" value="Genomic_DNA"/>
</dbReference>
<dbReference type="PANTHER" id="PTHR30069">
    <property type="entry name" value="TONB-DEPENDENT OUTER MEMBRANE RECEPTOR"/>
    <property type="match status" value="1"/>
</dbReference>
<feature type="domain" description="TonB-dependent receptor plug" evidence="15">
    <location>
        <begin position="52"/>
        <end position="142"/>
    </location>
</feature>
<evidence type="ECO:0000256" key="11">
    <source>
        <dbReference type="PROSITE-ProRule" id="PRU10144"/>
    </source>
</evidence>
<feature type="chain" id="PRO_5024418934" evidence="13">
    <location>
        <begin position="35"/>
        <end position="677"/>
    </location>
</feature>
<keyword evidence="9 10" id="KW-0998">Cell outer membrane</keyword>
<evidence type="ECO:0000256" key="4">
    <source>
        <dbReference type="ARBA" id="ARBA00022452"/>
    </source>
</evidence>
<keyword evidence="3 10" id="KW-0813">Transport</keyword>
<dbReference type="PROSITE" id="PS01156">
    <property type="entry name" value="TONB_DEPENDENT_REC_2"/>
    <property type="match status" value="1"/>
</dbReference>
<keyword evidence="8 10" id="KW-0472">Membrane</keyword>
<keyword evidence="5 10" id="KW-0812">Transmembrane</keyword>
<evidence type="ECO:0000256" key="7">
    <source>
        <dbReference type="ARBA" id="ARBA00023077"/>
    </source>
</evidence>
<evidence type="ECO:0000259" key="15">
    <source>
        <dbReference type="Pfam" id="PF07715"/>
    </source>
</evidence>
<evidence type="ECO:0000256" key="6">
    <source>
        <dbReference type="ARBA" id="ARBA00022729"/>
    </source>
</evidence>
<dbReference type="PANTHER" id="PTHR30069:SF41">
    <property type="entry name" value="HEME_HEMOPEXIN UTILIZATION PROTEIN C"/>
    <property type="match status" value="1"/>
</dbReference>
<keyword evidence="16" id="KW-0675">Receptor</keyword>
<dbReference type="Pfam" id="PF07715">
    <property type="entry name" value="Plug"/>
    <property type="match status" value="1"/>
</dbReference>
<dbReference type="InterPro" id="IPR012910">
    <property type="entry name" value="Plug_dom"/>
</dbReference>
<organism evidence="16 17">
    <name type="scientific">Vibrio fortis</name>
    <dbReference type="NCBI Taxonomy" id="212667"/>
    <lineage>
        <taxon>Bacteria</taxon>
        <taxon>Pseudomonadati</taxon>
        <taxon>Pseudomonadota</taxon>
        <taxon>Gammaproteobacteria</taxon>
        <taxon>Vibrionales</taxon>
        <taxon>Vibrionaceae</taxon>
        <taxon>Vibrio</taxon>
    </lineage>
</organism>
<feature type="signal peptide" evidence="13">
    <location>
        <begin position="1"/>
        <end position="34"/>
    </location>
</feature>
<reference evidence="16 17" key="1">
    <citation type="submission" date="2019-09" db="EMBL/GenBank/DDBJ databases">
        <title>Vibrio Fortis S7-72.</title>
        <authorList>
            <person name="Das S.K."/>
        </authorList>
    </citation>
    <scope>NUCLEOTIDE SEQUENCE [LARGE SCALE GENOMIC DNA]</scope>
    <source>
        <strain evidence="16 17">S7-72</strain>
    </source>
</reference>
<dbReference type="PROSITE" id="PS52016">
    <property type="entry name" value="TONB_DEPENDENT_REC_3"/>
    <property type="match status" value="1"/>
</dbReference>
<dbReference type="SUPFAM" id="SSF56935">
    <property type="entry name" value="Porins"/>
    <property type="match status" value="1"/>
</dbReference>
<sequence>MKFNIMNTSSIFVRTPLAVVVSALCSSIAFSSHAETTDETVQVWGTQISTETSLLSSDIETKQADHLSDLLRDQPGVDVGGTHSLNQGINIRGISELDLDITIDGASQTNNVFHHVGNLLINPDILKAVDIQVGNNSVLNNGIGGGVAFETKEAKDLLRPGQTAGARVYTGIATNDYYQYSGTFYSQLNDSLDALVYYSALDRSNPVNGDGKEMTGEDGKTENVLAKLGWDANDSNRFVIAYDYYTDAGDYSLKSNMGDDYDHSSMIRPIEYTRNTVTLNHDLYLSNTDVRNSLYYNEMSYENTNPANGEVGEGNTSVYGFKSLAETSLTLVGMDHTFRYGGEGKSEESKKVSAGTVSGKETADSFAVYVEDEIMILDGWTVTPGVRYHHHKVDMKASNDTFTDTTFGLATQYEISSEWTVRASATELFKGPALSGSYLESNSAKNPDLKAETGVNYEAGIAYQTDNVMKLDRFGFAVTAFQTEINDYIDDVMTGKADIGGLNCQDRQGNAALCNGPYRNLGDVEIKGFEAVITAALNNWDARLTYARSDSEFTKVNYNANYADNNYVVGQSLDDEVGDSISFNLGYTLPQQGLSLNWTTQYVFDLDKEVEEDTFKEGYDVHNLGLSWTPVSEPAFTLNAGIDNLFDKQYASHASHDLGYTDYEPGRNYKLSASYAF</sequence>
<dbReference type="InterPro" id="IPR000531">
    <property type="entry name" value="Beta-barrel_TonB"/>
</dbReference>
<dbReference type="Gene3D" id="2.40.170.20">
    <property type="entry name" value="TonB-dependent receptor, beta-barrel domain"/>
    <property type="match status" value="1"/>
</dbReference>
<dbReference type="Gene3D" id="2.170.130.10">
    <property type="entry name" value="TonB-dependent receptor, plug domain"/>
    <property type="match status" value="1"/>
</dbReference>
<evidence type="ECO:0000256" key="8">
    <source>
        <dbReference type="ARBA" id="ARBA00023136"/>
    </source>
</evidence>
<evidence type="ECO:0000256" key="2">
    <source>
        <dbReference type="ARBA" id="ARBA00009810"/>
    </source>
</evidence>
<dbReference type="InterPro" id="IPR039426">
    <property type="entry name" value="TonB-dep_rcpt-like"/>
</dbReference>
<dbReference type="InterPro" id="IPR010917">
    <property type="entry name" value="TonB_rcpt_CS"/>
</dbReference>
<dbReference type="Proteomes" id="UP000326687">
    <property type="component" value="Unassembled WGS sequence"/>
</dbReference>
<evidence type="ECO:0000256" key="10">
    <source>
        <dbReference type="PROSITE-ProRule" id="PRU01360"/>
    </source>
</evidence>
<gene>
    <name evidence="16" type="ORF">F2Z80_17505</name>
</gene>
<protein>
    <submittedName>
        <fullName evidence="16">TonB-dependent receptor</fullName>
    </submittedName>
</protein>
<keyword evidence="6 13" id="KW-0732">Signal</keyword>
<evidence type="ECO:0000313" key="16">
    <source>
        <dbReference type="EMBL" id="KAB0300889.1"/>
    </source>
</evidence>
<accession>A0A5N3S2N9</accession>
<evidence type="ECO:0000256" key="3">
    <source>
        <dbReference type="ARBA" id="ARBA00022448"/>
    </source>
</evidence>
<keyword evidence="7 12" id="KW-0798">TonB box</keyword>
<dbReference type="AlphaFoldDB" id="A0A5N3S2N9"/>
<evidence type="ECO:0000256" key="13">
    <source>
        <dbReference type="SAM" id="SignalP"/>
    </source>
</evidence>
<keyword evidence="4 10" id="KW-1134">Transmembrane beta strand</keyword>
<dbReference type="Pfam" id="PF00593">
    <property type="entry name" value="TonB_dep_Rec_b-barrel"/>
    <property type="match status" value="1"/>
</dbReference>
<feature type="domain" description="TonB-dependent receptor-like beta-barrel" evidence="14">
    <location>
        <begin position="221"/>
        <end position="645"/>
    </location>
</feature>
<evidence type="ECO:0000256" key="9">
    <source>
        <dbReference type="ARBA" id="ARBA00023237"/>
    </source>
</evidence>
<dbReference type="InterPro" id="IPR037066">
    <property type="entry name" value="Plug_dom_sf"/>
</dbReference>
<dbReference type="CDD" id="cd01347">
    <property type="entry name" value="ligand_gated_channel"/>
    <property type="match status" value="1"/>
</dbReference>
<evidence type="ECO:0000259" key="14">
    <source>
        <dbReference type="Pfam" id="PF00593"/>
    </source>
</evidence>
<proteinExistence type="inferred from homology"/>